<keyword evidence="5" id="KW-0418">Kinase</keyword>
<gene>
    <name evidence="13" type="primary">LOC121134389</name>
</gene>
<dbReference type="PROSITE" id="PS00107">
    <property type="entry name" value="PROTEIN_KINASE_ATP"/>
    <property type="match status" value="1"/>
</dbReference>
<accession>A0ABM2WIZ9</accession>
<keyword evidence="2 10" id="KW-0723">Serine/threonine-protein kinase</keyword>
<keyword evidence="4 9" id="KW-0547">Nucleotide-binding</keyword>
<dbReference type="InterPro" id="IPR011009">
    <property type="entry name" value="Kinase-like_dom_sf"/>
</dbReference>
<comment type="similarity">
    <text evidence="10">Belongs to the protein kinase superfamily.</text>
</comment>
<proteinExistence type="inferred from homology"/>
<keyword evidence="6 9" id="KW-0067">ATP-binding</keyword>
<evidence type="ECO:0000256" key="9">
    <source>
        <dbReference type="PROSITE-ProRule" id="PRU10141"/>
    </source>
</evidence>
<dbReference type="Pfam" id="PF00069">
    <property type="entry name" value="Pkinase"/>
    <property type="match status" value="1"/>
</dbReference>
<dbReference type="GeneID" id="121134389"/>
<dbReference type="CDD" id="cd14003">
    <property type="entry name" value="STKc_AMPK-like"/>
    <property type="match status" value="1"/>
</dbReference>
<protein>
    <recommendedName>
        <fullName evidence="1">non-specific serine/threonine protein kinase</fullName>
        <ecNumber evidence="1">2.7.11.1</ecNumber>
    </recommendedName>
</protein>
<dbReference type="InterPro" id="IPR017441">
    <property type="entry name" value="Protein_kinase_ATP_BS"/>
</dbReference>
<evidence type="ECO:0000313" key="13">
    <source>
        <dbReference type="RefSeq" id="XP_040588503.1"/>
    </source>
</evidence>
<evidence type="ECO:0000256" key="2">
    <source>
        <dbReference type="ARBA" id="ARBA00022527"/>
    </source>
</evidence>
<evidence type="ECO:0000256" key="6">
    <source>
        <dbReference type="ARBA" id="ARBA00022840"/>
    </source>
</evidence>
<dbReference type="Proteomes" id="UP000886700">
    <property type="component" value="Unplaced"/>
</dbReference>
<reference evidence="13" key="1">
    <citation type="submission" date="2025-08" db="UniProtKB">
        <authorList>
            <consortium name="RefSeq"/>
        </authorList>
    </citation>
    <scope>IDENTIFICATION</scope>
    <source>
        <tissue evidence="13">Liver</tissue>
    </source>
</reference>
<dbReference type="PANTHER" id="PTHR24346">
    <property type="entry name" value="MAP/MICROTUBULE AFFINITY-REGULATING KINASE"/>
    <property type="match status" value="1"/>
</dbReference>
<dbReference type="PROSITE" id="PS00108">
    <property type="entry name" value="PROTEIN_KINASE_ST"/>
    <property type="match status" value="1"/>
</dbReference>
<dbReference type="InterPro" id="IPR008271">
    <property type="entry name" value="Ser/Thr_kinase_AS"/>
</dbReference>
<sequence>MSIALEQDILEQDFRILKSIGSGTYGEVKLACHLPTHTEVAVKVLKKKDKSLAHTHSEVEILQSLEHRNIVRFFHVIYTLKKTYVVMEYVAGKDLEIFLRDVDHLQEEEARPIFQQVASAVHYLHQRRIAHRDIKLENILIDNAGNIKLCDFGLAAQLAEGQMLEDVCGTLLYLPPEVLAGKPYDGLAVDMWGMGILLYVLVTGCFPYEETRDDALYRLITNTQLAIPQHLSKPCQVILAQLLCVPTSHRITISEVREREWLRSIEEHVEPVSKGLLPRIMDTMNAIGYTCEEIMSSLTHGQPHNKVAAAFNILKHKLSREDSHHGKEKPSLTSSPVCALPPLLPLKRKASEAAFLTITETGDSPVQKEGVPGKRKRC</sequence>
<organism evidence="12 13">
    <name type="scientific">Mesocricetus auratus</name>
    <name type="common">Golden hamster</name>
    <dbReference type="NCBI Taxonomy" id="10036"/>
    <lineage>
        <taxon>Eukaryota</taxon>
        <taxon>Metazoa</taxon>
        <taxon>Chordata</taxon>
        <taxon>Craniata</taxon>
        <taxon>Vertebrata</taxon>
        <taxon>Euteleostomi</taxon>
        <taxon>Mammalia</taxon>
        <taxon>Eutheria</taxon>
        <taxon>Euarchontoglires</taxon>
        <taxon>Glires</taxon>
        <taxon>Rodentia</taxon>
        <taxon>Myomorpha</taxon>
        <taxon>Muroidea</taxon>
        <taxon>Cricetidae</taxon>
        <taxon>Cricetinae</taxon>
        <taxon>Mesocricetus</taxon>
    </lineage>
</organism>
<evidence type="ECO:0000256" key="1">
    <source>
        <dbReference type="ARBA" id="ARBA00012513"/>
    </source>
</evidence>
<evidence type="ECO:0000256" key="7">
    <source>
        <dbReference type="ARBA" id="ARBA00047899"/>
    </source>
</evidence>
<comment type="catalytic activity">
    <reaction evidence="8">
        <text>L-seryl-[protein] + ATP = O-phospho-L-seryl-[protein] + ADP + H(+)</text>
        <dbReference type="Rhea" id="RHEA:17989"/>
        <dbReference type="Rhea" id="RHEA-COMP:9863"/>
        <dbReference type="Rhea" id="RHEA-COMP:11604"/>
        <dbReference type="ChEBI" id="CHEBI:15378"/>
        <dbReference type="ChEBI" id="CHEBI:29999"/>
        <dbReference type="ChEBI" id="CHEBI:30616"/>
        <dbReference type="ChEBI" id="CHEBI:83421"/>
        <dbReference type="ChEBI" id="CHEBI:456216"/>
        <dbReference type="EC" id="2.7.11.1"/>
    </reaction>
</comment>
<evidence type="ECO:0000256" key="8">
    <source>
        <dbReference type="ARBA" id="ARBA00048679"/>
    </source>
</evidence>
<dbReference type="EC" id="2.7.11.1" evidence="1"/>
<dbReference type="PROSITE" id="PS50011">
    <property type="entry name" value="PROTEIN_KINASE_DOM"/>
    <property type="match status" value="1"/>
</dbReference>
<dbReference type="PANTHER" id="PTHR24346:SF85">
    <property type="entry name" value="RIKEN CDNA 1810024B03 GENE"/>
    <property type="match status" value="1"/>
</dbReference>
<evidence type="ECO:0000256" key="5">
    <source>
        <dbReference type="ARBA" id="ARBA00022777"/>
    </source>
</evidence>
<evidence type="ECO:0000256" key="10">
    <source>
        <dbReference type="RuleBase" id="RU000304"/>
    </source>
</evidence>
<dbReference type="InterPro" id="IPR000719">
    <property type="entry name" value="Prot_kinase_dom"/>
</dbReference>
<dbReference type="SUPFAM" id="SSF56112">
    <property type="entry name" value="Protein kinase-like (PK-like)"/>
    <property type="match status" value="1"/>
</dbReference>
<dbReference type="Gene3D" id="1.10.510.10">
    <property type="entry name" value="Transferase(Phosphotransferase) domain 1"/>
    <property type="match status" value="1"/>
</dbReference>
<evidence type="ECO:0000256" key="4">
    <source>
        <dbReference type="ARBA" id="ARBA00022741"/>
    </source>
</evidence>
<keyword evidence="12" id="KW-1185">Reference proteome</keyword>
<feature type="binding site" evidence="9">
    <location>
        <position position="43"/>
    </location>
    <ligand>
        <name>ATP</name>
        <dbReference type="ChEBI" id="CHEBI:30616"/>
    </ligand>
</feature>
<keyword evidence="3" id="KW-0808">Transferase</keyword>
<feature type="domain" description="Protein kinase" evidence="11">
    <location>
        <begin position="14"/>
        <end position="262"/>
    </location>
</feature>
<evidence type="ECO:0000259" key="11">
    <source>
        <dbReference type="PROSITE" id="PS50011"/>
    </source>
</evidence>
<evidence type="ECO:0000256" key="3">
    <source>
        <dbReference type="ARBA" id="ARBA00022679"/>
    </source>
</evidence>
<comment type="catalytic activity">
    <reaction evidence="7">
        <text>L-threonyl-[protein] + ATP = O-phospho-L-threonyl-[protein] + ADP + H(+)</text>
        <dbReference type="Rhea" id="RHEA:46608"/>
        <dbReference type="Rhea" id="RHEA-COMP:11060"/>
        <dbReference type="Rhea" id="RHEA-COMP:11605"/>
        <dbReference type="ChEBI" id="CHEBI:15378"/>
        <dbReference type="ChEBI" id="CHEBI:30013"/>
        <dbReference type="ChEBI" id="CHEBI:30616"/>
        <dbReference type="ChEBI" id="CHEBI:61977"/>
        <dbReference type="ChEBI" id="CHEBI:456216"/>
        <dbReference type="EC" id="2.7.11.1"/>
    </reaction>
</comment>
<dbReference type="RefSeq" id="XP_040588503.1">
    <property type="nucleotide sequence ID" value="XM_040732569.1"/>
</dbReference>
<dbReference type="SMART" id="SM00220">
    <property type="entry name" value="S_TKc"/>
    <property type="match status" value="1"/>
</dbReference>
<evidence type="ECO:0000313" key="12">
    <source>
        <dbReference type="Proteomes" id="UP000886700"/>
    </source>
</evidence>
<name>A0ABM2WIZ9_MESAU</name>